<protein>
    <recommendedName>
        <fullName evidence="2">histidine kinase</fullName>
        <ecNumber evidence="2">2.7.13.3</ecNumber>
    </recommendedName>
</protein>
<dbReference type="InterPro" id="IPR036097">
    <property type="entry name" value="HisK_dim/P_sf"/>
</dbReference>
<dbReference type="InterPro" id="IPR003661">
    <property type="entry name" value="HisK_dim/P_dom"/>
</dbReference>
<dbReference type="PRINTS" id="PR00344">
    <property type="entry name" value="BCTRLSENSOR"/>
</dbReference>
<evidence type="ECO:0000256" key="1">
    <source>
        <dbReference type="ARBA" id="ARBA00000085"/>
    </source>
</evidence>
<evidence type="ECO:0000256" key="4">
    <source>
        <dbReference type="ARBA" id="ARBA00022679"/>
    </source>
</evidence>
<dbReference type="GO" id="GO:0000155">
    <property type="term" value="F:phosphorelay sensor kinase activity"/>
    <property type="evidence" value="ECO:0007669"/>
    <property type="project" value="InterPro"/>
</dbReference>
<keyword evidence="5" id="KW-0547">Nucleotide-binding</keyword>
<dbReference type="AlphaFoldDB" id="A0A0G3BPP3"/>
<evidence type="ECO:0000313" key="12">
    <source>
        <dbReference type="Proteomes" id="UP000035352"/>
    </source>
</evidence>
<evidence type="ECO:0000256" key="6">
    <source>
        <dbReference type="ARBA" id="ARBA00022777"/>
    </source>
</evidence>
<dbReference type="RefSeq" id="WP_083438264.1">
    <property type="nucleotide sequence ID" value="NZ_CP011371.1"/>
</dbReference>
<keyword evidence="4" id="KW-0808">Transferase</keyword>
<reference evidence="11 12" key="1">
    <citation type="submission" date="2015-05" db="EMBL/GenBank/DDBJ databases">
        <authorList>
            <person name="Tang B."/>
            <person name="Yu Y."/>
        </authorList>
    </citation>
    <scope>NUCLEOTIDE SEQUENCE [LARGE SCALE GENOMIC DNA]</scope>
    <source>
        <strain evidence="11 12">DSM 7029</strain>
    </source>
</reference>
<dbReference type="InterPro" id="IPR003594">
    <property type="entry name" value="HATPase_dom"/>
</dbReference>
<dbReference type="SUPFAM" id="SSF47384">
    <property type="entry name" value="Homodimeric domain of signal transducing histidine kinase"/>
    <property type="match status" value="1"/>
</dbReference>
<dbReference type="STRING" id="413882.AAW51_2620"/>
<feature type="region of interest" description="Disordered" evidence="9">
    <location>
        <begin position="288"/>
        <end position="320"/>
    </location>
</feature>
<evidence type="ECO:0000256" key="5">
    <source>
        <dbReference type="ARBA" id="ARBA00022741"/>
    </source>
</evidence>
<dbReference type="InterPro" id="IPR005467">
    <property type="entry name" value="His_kinase_dom"/>
</dbReference>
<evidence type="ECO:0000256" key="8">
    <source>
        <dbReference type="ARBA" id="ARBA00023012"/>
    </source>
</evidence>
<dbReference type="PROSITE" id="PS50109">
    <property type="entry name" value="HIS_KIN"/>
    <property type="match status" value="1"/>
</dbReference>
<keyword evidence="8" id="KW-0902">Two-component regulatory system</keyword>
<evidence type="ECO:0000313" key="11">
    <source>
        <dbReference type="EMBL" id="AKJ29311.1"/>
    </source>
</evidence>
<dbReference type="EMBL" id="CP011371">
    <property type="protein sequence ID" value="AKJ29311.1"/>
    <property type="molecule type" value="Genomic_DNA"/>
</dbReference>
<name>A0A0G3BPP3_9BURK</name>
<dbReference type="SMART" id="SM00388">
    <property type="entry name" value="HisKA"/>
    <property type="match status" value="1"/>
</dbReference>
<dbReference type="Pfam" id="PF00512">
    <property type="entry name" value="HisKA"/>
    <property type="match status" value="1"/>
</dbReference>
<evidence type="ECO:0000256" key="9">
    <source>
        <dbReference type="SAM" id="MobiDB-lite"/>
    </source>
</evidence>
<dbReference type="KEGG" id="pbh:AAW51_2620"/>
<dbReference type="Gene3D" id="3.30.565.10">
    <property type="entry name" value="Histidine kinase-like ATPase, C-terminal domain"/>
    <property type="match status" value="1"/>
</dbReference>
<dbReference type="SMART" id="SM00387">
    <property type="entry name" value="HATPase_c"/>
    <property type="match status" value="1"/>
</dbReference>
<dbReference type="PANTHER" id="PTHR43065:SF10">
    <property type="entry name" value="PEROXIDE STRESS-ACTIVATED HISTIDINE KINASE MAK3"/>
    <property type="match status" value="1"/>
</dbReference>
<keyword evidence="12" id="KW-1185">Reference proteome</keyword>
<dbReference type="OrthoDB" id="8559580at2"/>
<accession>A0A0G3BPP3</accession>
<dbReference type="Gene3D" id="1.10.287.130">
    <property type="match status" value="1"/>
</dbReference>
<dbReference type="CDD" id="cd00082">
    <property type="entry name" value="HisKA"/>
    <property type="match status" value="1"/>
</dbReference>
<dbReference type="PANTHER" id="PTHR43065">
    <property type="entry name" value="SENSOR HISTIDINE KINASE"/>
    <property type="match status" value="1"/>
</dbReference>
<evidence type="ECO:0000256" key="3">
    <source>
        <dbReference type="ARBA" id="ARBA00022553"/>
    </source>
</evidence>
<keyword evidence="3" id="KW-0597">Phosphoprotein</keyword>
<keyword evidence="6 11" id="KW-0418">Kinase</keyword>
<sequence>MSMGSREAGRFARATGPGRAVAALVPAALVAVLLLRWNAMRAASREEQRCRQALVRAARIVLVGELSASIAHEIHQPLSAIRSNADAARLLLGQPSVPTQELPRILDCIRCDTVRAQEVIHRLRKLLERGTLVRRDLNLHALLEEVIKMLGDEAQRRGVVLVLHSHAARAMVLGDEVQLQQVMLNVILNAMDAMRGTAAAARTAFIETRDGPGHIVVQVHDRGHGFSPDEAEALFQAFFTTKDGGMGLGLSISRSILEAHGGTIHAASRSGGGAVFTIRLPVRPEPAHAEAVDPVQGAGMSPAWPSEGARTAARSTEVTQ</sequence>
<dbReference type="InterPro" id="IPR004358">
    <property type="entry name" value="Sig_transdc_His_kin-like_C"/>
</dbReference>
<comment type="catalytic activity">
    <reaction evidence="1">
        <text>ATP + protein L-histidine = ADP + protein N-phospho-L-histidine.</text>
        <dbReference type="EC" id="2.7.13.3"/>
    </reaction>
</comment>
<organism evidence="11 12">
    <name type="scientific">Caldimonas brevitalea</name>
    <dbReference type="NCBI Taxonomy" id="413882"/>
    <lineage>
        <taxon>Bacteria</taxon>
        <taxon>Pseudomonadati</taxon>
        <taxon>Pseudomonadota</taxon>
        <taxon>Betaproteobacteria</taxon>
        <taxon>Burkholderiales</taxon>
        <taxon>Sphaerotilaceae</taxon>
        <taxon>Caldimonas</taxon>
    </lineage>
</organism>
<dbReference type="GO" id="GO:0005524">
    <property type="term" value="F:ATP binding"/>
    <property type="evidence" value="ECO:0007669"/>
    <property type="project" value="UniProtKB-KW"/>
</dbReference>
<evidence type="ECO:0000256" key="2">
    <source>
        <dbReference type="ARBA" id="ARBA00012438"/>
    </source>
</evidence>
<dbReference type="InterPro" id="IPR036890">
    <property type="entry name" value="HATPase_C_sf"/>
</dbReference>
<dbReference type="EC" id="2.7.13.3" evidence="2"/>
<dbReference type="Pfam" id="PF02518">
    <property type="entry name" value="HATPase_c"/>
    <property type="match status" value="1"/>
</dbReference>
<gene>
    <name evidence="11" type="ORF">AAW51_2620</name>
</gene>
<evidence type="ECO:0000259" key="10">
    <source>
        <dbReference type="PROSITE" id="PS50109"/>
    </source>
</evidence>
<keyword evidence="7" id="KW-0067">ATP-binding</keyword>
<dbReference type="Proteomes" id="UP000035352">
    <property type="component" value="Chromosome"/>
</dbReference>
<proteinExistence type="predicted"/>
<feature type="domain" description="Histidine kinase" evidence="10">
    <location>
        <begin position="69"/>
        <end position="284"/>
    </location>
</feature>
<dbReference type="SUPFAM" id="SSF55874">
    <property type="entry name" value="ATPase domain of HSP90 chaperone/DNA topoisomerase II/histidine kinase"/>
    <property type="match status" value="1"/>
</dbReference>
<evidence type="ECO:0000256" key="7">
    <source>
        <dbReference type="ARBA" id="ARBA00022840"/>
    </source>
</evidence>